<proteinExistence type="predicted"/>
<gene>
    <name evidence="1" type="ORF">BH720_034360</name>
</gene>
<accession>A0ACD5GUR4</accession>
<evidence type="ECO:0000313" key="2">
    <source>
        <dbReference type="Proteomes" id="UP000095472"/>
    </source>
</evidence>
<protein>
    <submittedName>
        <fullName evidence="1">Uncharacterized protein</fullName>
    </submittedName>
</protein>
<name>A0ACD5GUR4_9CYAN</name>
<sequence length="42" mass="4587">MGVRGWGRRMGGWGDGEVGGRRMGGWLSVEAIAFCQYDPTLN</sequence>
<organism evidence="1 2">
    <name type="scientific">Desertifilum tharense IPPAS B-1220</name>
    <dbReference type="NCBI Taxonomy" id="1781255"/>
    <lineage>
        <taxon>Bacteria</taxon>
        <taxon>Bacillati</taxon>
        <taxon>Cyanobacteriota</taxon>
        <taxon>Cyanophyceae</taxon>
        <taxon>Desertifilales</taxon>
        <taxon>Desertifilaceae</taxon>
        <taxon>Desertifilum</taxon>
    </lineage>
</organism>
<reference evidence="1 2" key="1">
    <citation type="journal article" date="2016" name="Genome Announc.">
        <title>Draft Genome Sequence of the Thermotolerant Cyanobacterium Desertifilum sp. IPPAS B-1220.</title>
        <authorList>
            <person name="Mironov K.S."/>
            <person name="Sinetova M.A."/>
            <person name="Bolatkhan K."/>
            <person name="Zayadan B.K."/>
            <person name="Ustinova V.V."/>
            <person name="Kupriyanova E.V."/>
            <person name="Skrypnik A.N."/>
            <person name="Gogoleva N.E."/>
            <person name="Gogolev Y.V."/>
            <person name="Los D.A."/>
        </authorList>
    </citation>
    <scope>NUCLEOTIDE SEQUENCE [LARGE SCALE GENOMIC DNA]</scope>
    <source>
        <strain evidence="1 2">IPPAS B-1220</strain>
    </source>
</reference>
<keyword evidence="2" id="KW-1185">Reference proteome</keyword>
<evidence type="ECO:0000313" key="1">
    <source>
        <dbReference type="EMBL" id="XPM64076.1"/>
    </source>
</evidence>
<dbReference type="Proteomes" id="UP000095472">
    <property type="component" value="Chromosome"/>
</dbReference>
<dbReference type="EMBL" id="CP182909">
    <property type="protein sequence ID" value="XPM64076.1"/>
    <property type="molecule type" value="Genomic_DNA"/>
</dbReference>